<keyword evidence="2" id="KW-1185">Reference proteome</keyword>
<accession>A0AA35R6N8</accession>
<dbReference type="AlphaFoldDB" id="A0AA35R6N8"/>
<feature type="non-terminal residue" evidence="1">
    <location>
        <position position="1"/>
    </location>
</feature>
<organism evidence="1 2">
    <name type="scientific">Geodia barretti</name>
    <name type="common">Barrett's horny sponge</name>
    <dbReference type="NCBI Taxonomy" id="519541"/>
    <lineage>
        <taxon>Eukaryota</taxon>
        <taxon>Metazoa</taxon>
        <taxon>Porifera</taxon>
        <taxon>Demospongiae</taxon>
        <taxon>Heteroscleromorpha</taxon>
        <taxon>Tetractinellida</taxon>
        <taxon>Astrophorina</taxon>
        <taxon>Geodiidae</taxon>
        <taxon>Geodia</taxon>
    </lineage>
</organism>
<gene>
    <name evidence="1" type="ORF">GBAR_LOCUS4094</name>
</gene>
<proteinExistence type="predicted"/>
<name>A0AA35R6N8_GEOBA</name>
<dbReference type="EMBL" id="CASHTH010000583">
    <property type="protein sequence ID" value="CAI8005204.1"/>
    <property type="molecule type" value="Genomic_DNA"/>
</dbReference>
<reference evidence="1" key="1">
    <citation type="submission" date="2023-03" db="EMBL/GenBank/DDBJ databases">
        <authorList>
            <person name="Steffen K."/>
            <person name="Cardenas P."/>
        </authorList>
    </citation>
    <scope>NUCLEOTIDE SEQUENCE</scope>
</reference>
<protein>
    <submittedName>
        <fullName evidence="1">Uncharacterized protein</fullName>
    </submittedName>
</protein>
<evidence type="ECO:0000313" key="1">
    <source>
        <dbReference type="EMBL" id="CAI8005204.1"/>
    </source>
</evidence>
<sequence>MIEYRMEPMSPASHLMWPLFSFSNKVFHFLQMSMSDIVSDSIEEFTICLTWQRQKSDLYYLINTSSGMGYNQTSTELCLTAEYNTPLQVSVVAVNCT</sequence>
<evidence type="ECO:0000313" key="2">
    <source>
        <dbReference type="Proteomes" id="UP001174909"/>
    </source>
</evidence>
<dbReference type="Proteomes" id="UP001174909">
    <property type="component" value="Unassembled WGS sequence"/>
</dbReference>
<comment type="caution">
    <text evidence="1">The sequence shown here is derived from an EMBL/GenBank/DDBJ whole genome shotgun (WGS) entry which is preliminary data.</text>
</comment>